<name>A0A1I1DNF3_9FLAO</name>
<keyword evidence="1" id="KW-0812">Transmembrane</keyword>
<evidence type="ECO:0000256" key="1">
    <source>
        <dbReference type="SAM" id="Phobius"/>
    </source>
</evidence>
<accession>A0A1I1DNF3</accession>
<proteinExistence type="predicted"/>
<evidence type="ECO:0000313" key="2">
    <source>
        <dbReference type="EMBL" id="SFB74588.1"/>
    </source>
</evidence>
<organism evidence="2 3">
    <name type="scientific">Zunongwangia mangrovi</name>
    <dbReference type="NCBI Taxonomy" id="1334022"/>
    <lineage>
        <taxon>Bacteria</taxon>
        <taxon>Pseudomonadati</taxon>
        <taxon>Bacteroidota</taxon>
        <taxon>Flavobacteriia</taxon>
        <taxon>Flavobacteriales</taxon>
        <taxon>Flavobacteriaceae</taxon>
        <taxon>Zunongwangia</taxon>
    </lineage>
</organism>
<protein>
    <submittedName>
        <fullName evidence="2">Uncharacterized protein</fullName>
    </submittedName>
</protein>
<keyword evidence="3" id="KW-1185">Reference proteome</keyword>
<reference evidence="3" key="1">
    <citation type="submission" date="2016-10" db="EMBL/GenBank/DDBJ databases">
        <authorList>
            <person name="Varghese N."/>
            <person name="Submissions S."/>
        </authorList>
    </citation>
    <scope>NUCLEOTIDE SEQUENCE [LARGE SCALE GENOMIC DNA]</scope>
    <source>
        <strain evidence="3">DSM 24499</strain>
    </source>
</reference>
<dbReference type="Proteomes" id="UP000199438">
    <property type="component" value="Unassembled WGS sequence"/>
</dbReference>
<evidence type="ECO:0000313" key="3">
    <source>
        <dbReference type="Proteomes" id="UP000199438"/>
    </source>
</evidence>
<keyword evidence="1" id="KW-0472">Membrane</keyword>
<dbReference type="RefSeq" id="WP_175486956.1">
    <property type="nucleotide sequence ID" value="NZ_FOKV01000001.1"/>
</dbReference>
<keyword evidence="1" id="KW-1133">Transmembrane helix</keyword>
<dbReference type="EMBL" id="FOKV01000001">
    <property type="protein sequence ID" value="SFB74588.1"/>
    <property type="molecule type" value="Genomic_DNA"/>
</dbReference>
<dbReference type="STRING" id="1334022.SAMN04487907_101394"/>
<feature type="transmembrane region" description="Helical" evidence="1">
    <location>
        <begin position="23"/>
        <end position="44"/>
    </location>
</feature>
<sequence length="54" mass="6161">MKVLPLDTLGDKAEMLGAFTGEIAAMMIPFAFFVLVAFLVYRIFKKKKLHRDAR</sequence>
<dbReference type="AlphaFoldDB" id="A0A1I1DNF3"/>
<gene>
    <name evidence="2" type="ORF">SAMN04487907_101394</name>
</gene>